<evidence type="ECO:0000256" key="1">
    <source>
        <dbReference type="SAM" id="Phobius"/>
    </source>
</evidence>
<keyword evidence="1" id="KW-0472">Membrane</keyword>
<organism evidence="5">
    <name type="scientific">Hydatigena taeniaeformis</name>
    <name type="common">Feline tapeworm</name>
    <name type="synonym">Taenia taeniaeformis</name>
    <dbReference type="NCBI Taxonomy" id="6205"/>
    <lineage>
        <taxon>Eukaryota</taxon>
        <taxon>Metazoa</taxon>
        <taxon>Spiralia</taxon>
        <taxon>Lophotrochozoa</taxon>
        <taxon>Platyhelminthes</taxon>
        <taxon>Cestoda</taxon>
        <taxon>Eucestoda</taxon>
        <taxon>Cyclophyllidea</taxon>
        <taxon>Taeniidae</taxon>
        <taxon>Hydatigera</taxon>
    </lineage>
</organism>
<name>A0A0R3WYJ7_HYDTA</name>
<protein>
    <submittedName>
        <fullName evidence="5">NPC1_N domain-containing protein</fullName>
    </submittedName>
</protein>
<reference evidence="5" key="1">
    <citation type="submission" date="2017-02" db="UniProtKB">
        <authorList>
            <consortium name="WormBaseParasite"/>
        </authorList>
    </citation>
    <scope>IDENTIFICATION</scope>
</reference>
<dbReference type="GO" id="GO:0030299">
    <property type="term" value="P:intestinal cholesterol absorption"/>
    <property type="evidence" value="ECO:0007669"/>
    <property type="project" value="TreeGrafter"/>
</dbReference>
<keyword evidence="4" id="KW-1185">Reference proteome</keyword>
<keyword evidence="1" id="KW-0812">Transmembrane</keyword>
<evidence type="ECO:0000259" key="2">
    <source>
        <dbReference type="Pfam" id="PF16414"/>
    </source>
</evidence>
<dbReference type="GO" id="GO:0015918">
    <property type="term" value="P:sterol transport"/>
    <property type="evidence" value="ECO:0007669"/>
    <property type="project" value="TreeGrafter"/>
</dbReference>
<dbReference type="GO" id="GO:0015485">
    <property type="term" value="F:cholesterol binding"/>
    <property type="evidence" value="ECO:0007669"/>
    <property type="project" value="TreeGrafter"/>
</dbReference>
<evidence type="ECO:0000313" key="3">
    <source>
        <dbReference type="EMBL" id="VDM27744.1"/>
    </source>
</evidence>
<sequence>MAQNVQYSGSSAISFICENAQCTLPELLEALGKSVDNGGHAPFDIDFILVNQSSSQAMDAPTYACNVSLPPLGPNPGQEACDCSDCPSVCLQPDFPQPDTPILVFGVPLPWLICGGVFGVLLVVFVAIEASSCCRCSRRHEHTEGEEDTELLISTSSGDDHHASWRQRLGAALDSALLKVSTPLSFLVLCHLDYFWLY</sequence>
<proteinExistence type="predicted"/>
<dbReference type="InterPro" id="IPR032190">
    <property type="entry name" value="NPC1_N"/>
</dbReference>
<dbReference type="AlphaFoldDB" id="A0A0R3WYJ7"/>
<dbReference type="GO" id="GO:0005886">
    <property type="term" value="C:plasma membrane"/>
    <property type="evidence" value="ECO:0007669"/>
    <property type="project" value="TreeGrafter"/>
</dbReference>
<reference evidence="3 4" key="2">
    <citation type="submission" date="2018-11" db="EMBL/GenBank/DDBJ databases">
        <authorList>
            <consortium name="Pathogen Informatics"/>
        </authorList>
    </citation>
    <scope>NUCLEOTIDE SEQUENCE [LARGE SCALE GENOMIC DNA]</scope>
</reference>
<dbReference type="OrthoDB" id="10611240at2759"/>
<dbReference type="STRING" id="6205.A0A0R3WYJ7"/>
<feature type="transmembrane region" description="Helical" evidence="1">
    <location>
        <begin position="102"/>
        <end position="128"/>
    </location>
</feature>
<feature type="domain" description="Niemann-Pick C1 N-terminal" evidence="2">
    <location>
        <begin position="7"/>
        <end position="107"/>
    </location>
</feature>
<dbReference type="GO" id="GO:0042632">
    <property type="term" value="P:cholesterol homeostasis"/>
    <property type="evidence" value="ECO:0007669"/>
    <property type="project" value="TreeGrafter"/>
</dbReference>
<dbReference type="PANTHER" id="PTHR45727">
    <property type="entry name" value="NPC INTRACELLULAR CHOLESTEROL TRANSPORTER 1"/>
    <property type="match status" value="1"/>
</dbReference>
<dbReference type="Proteomes" id="UP000274429">
    <property type="component" value="Unassembled WGS sequence"/>
</dbReference>
<dbReference type="EMBL" id="UYWX01009219">
    <property type="protein sequence ID" value="VDM27744.1"/>
    <property type="molecule type" value="Genomic_DNA"/>
</dbReference>
<evidence type="ECO:0000313" key="5">
    <source>
        <dbReference type="WBParaSite" id="TTAC_0000583701-mRNA-1"/>
    </source>
</evidence>
<dbReference type="WBParaSite" id="TTAC_0000583701-mRNA-1">
    <property type="protein sequence ID" value="TTAC_0000583701-mRNA-1"/>
    <property type="gene ID" value="TTAC_0000583701"/>
</dbReference>
<evidence type="ECO:0000313" key="4">
    <source>
        <dbReference type="Proteomes" id="UP000274429"/>
    </source>
</evidence>
<accession>A0A0R3WYJ7</accession>
<gene>
    <name evidence="3" type="ORF">TTAC_LOCUS5822</name>
</gene>
<dbReference type="PANTHER" id="PTHR45727:SF2">
    <property type="entry name" value="NPC INTRACELLULAR CHOLESTEROL TRANSPORTER 1"/>
    <property type="match status" value="1"/>
</dbReference>
<dbReference type="Pfam" id="PF16414">
    <property type="entry name" value="NPC1_N"/>
    <property type="match status" value="1"/>
</dbReference>
<keyword evidence="1" id="KW-1133">Transmembrane helix</keyword>